<sequence length="711" mass="76557">MHSVLFEGLLIVIFLIDLTIFALKRVFFGFRFDLPAVSTSVPMSKVFDYRGTEDFSSGGFRFPNPKDSSLLLPLGHHVDVYFPPRKRSRVSAPFVVSGEQKQKSSIEVLPDECLFEVFRRLPGGQERSACACVSKRWLMLLSCIRRDELYSEKITQSVEPEKRSNPKKEDMSSESEQKGGYIDSNEIKAEAEEEDQETEANGYLSRCLEGKKATDVRLAAIAVGTGSHGGLGKLSIRGAISIRGVTNLGLKAIARGCPSLRALSLWNISSIDDEGLFEIANGCRLLEKLDLCQCSTITDKSLLAIAKSCPNLTSVTIESCLNIGNESLQALGCFCPNLKSIAVKNCRLVGDQGIANMFSSAGRVLTKVKLQALNISDVSLAVIGYYGHEVTDLALTGLQNVNERGFWAMGNGQGLQKLKSFAVTACRGVSDVGLESIGKGCPNLKQTCLRKCPLLSDEGLTSFAKTAGSLVSLQLEECHRITQFGFFGILGNSKKLKALVVENCLGIRDTDFEFPCMSLCNSLQYLTIRNCPEFGNASLAIVGRLCPKLLHLNLVGLQGITDEGLLPLVQNSEDGFTKVNLSGCVNLTDSVVSAIVKMHGSTLELLNLDGCRHITDASLVEIADDCLLLSELDVSGCGITDSGIAALAGAVHLILQILSLSGCSSVSDKSLASLGILGQTLVGLNIQHCHGISLGAVDLLVERLWSCDILA</sequence>
<comment type="subcellular location">
    <subcellularLocation>
        <location evidence="1">Nucleus</location>
    </subcellularLocation>
</comment>
<keyword evidence="4" id="KW-0833">Ubl conjugation pathway</keyword>
<organism evidence="10 11">
    <name type="scientific">Forsythia ovata</name>
    <dbReference type="NCBI Taxonomy" id="205694"/>
    <lineage>
        <taxon>Eukaryota</taxon>
        <taxon>Viridiplantae</taxon>
        <taxon>Streptophyta</taxon>
        <taxon>Embryophyta</taxon>
        <taxon>Tracheophyta</taxon>
        <taxon>Spermatophyta</taxon>
        <taxon>Magnoliopsida</taxon>
        <taxon>eudicotyledons</taxon>
        <taxon>Gunneridae</taxon>
        <taxon>Pentapetalae</taxon>
        <taxon>asterids</taxon>
        <taxon>lamiids</taxon>
        <taxon>Lamiales</taxon>
        <taxon>Oleaceae</taxon>
        <taxon>Forsythieae</taxon>
        <taxon>Forsythia</taxon>
    </lineage>
</organism>
<feature type="transmembrane region" description="Helical" evidence="7">
    <location>
        <begin position="6"/>
        <end position="23"/>
    </location>
</feature>
<comment type="caution">
    <text evidence="10">The sequence shown here is derived from an EMBL/GenBank/DDBJ whole genome shotgun (WGS) entry which is preliminary data.</text>
</comment>
<feature type="domain" description="F-box/LRR-repeat protein 15-like leucin rich repeat" evidence="9">
    <location>
        <begin position="241"/>
        <end position="465"/>
    </location>
</feature>
<reference evidence="11" key="1">
    <citation type="submission" date="2024-07" db="EMBL/GenBank/DDBJ databases">
        <title>Two chromosome-level genome assemblies of Korean endemic species Abeliophyllum distichum and Forsythia ovata (Oleaceae).</title>
        <authorList>
            <person name="Jang H."/>
        </authorList>
    </citation>
    <scope>NUCLEOTIDE SEQUENCE [LARGE SCALE GENOMIC DNA]</scope>
</reference>
<keyword evidence="7" id="KW-0472">Membrane</keyword>
<dbReference type="InterPro" id="IPR001810">
    <property type="entry name" value="F-box_dom"/>
</dbReference>
<evidence type="ECO:0000256" key="5">
    <source>
        <dbReference type="ARBA" id="ARBA00023242"/>
    </source>
</evidence>
<dbReference type="SUPFAM" id="SSF81383">
    <property type="entry name" value="F-box domain"/>
    <property type="match status" value="1"/>
</dbReference>
<evidence type="ECO:0000256" key="4">
    <source>
        <dbReference type="ARBA" id="ARBA00022786"/>
    </source>
</evidence>
<evidence type="ECO:0000259" key="9">
    <source>
        <dbReference type="Pfam" id="PF25372"/>
    </source>
</evidence>
<evidence type="ECO:0000259" key="8">
    <source>
        <dbReference type="Pfam" id="PF00646"/>
    </source>
</evidence>
<evidence type="ECO:0000256" key="2">
    <source>
        <dbReference type="ARBA" id="ARBA00004906"/>
    </source>
</evidence>
<dbReference type="Pfam" id="PF00646">
    <property type="entry name" value="F-box"/>
    <property type="match status" value="1"/>
</dbReference>
<dbReference type="Proteomes" id="UP001604277">
    <property type="component" value="Unassembled WGS sequence"/>
</dbReference>
<comment type="pathway">
    <text evidence="2">Protein modification; protein ubiquitination.</text>
</comment>
<keyword evidence="7" id="KW-0812">Transmembrane</keyword>
<dbReference type="GO" id="GO:0009873">
    <property type="term" value="P:ethylene-activated signaling pathway"/>
    <property type="evidence" value="ECO:0007669"/>
    <property type="project" value="UniProtKB-KW"/>
</dbReference>
<feature type="domain" description="F-box/LRR-repeat protein 15-like leucin rich repeat" evidence="9">
    <location>
        <begin position="560"/>
        <end position="702"/>
    </location>
</feature>
<dbReference type="Gene3D" id="3.80.10.10">
    <property type="entry name" value="Ribonuclease Inhibitor"/>
    <property type="match status" value="3"/>
</dbReference>
<name>A0ABD1WGG5_9LAMI</name>
<keyword evidence="11" id="KW-1185">Reference proteome</keyword>
<dbReference type="GO" id="GO:0005634">
    <property type="term" value="C:nucleus"/>
    <property type="evidence" value="ECO:0007669"/>
    <property type="project" value="UniProtKB-SubCell"/>
</dbReference>
<dbReference type="SMART" id="SM00367">
    <property type="entry name" value="LRR_CC"/>
    <property type="match status" value="13"/>
</dbReference>
<evidence type="ECO:0000256" key="7">
    <source>
        <dbReference type="SAM" id="Phobius"/>
    </source>
</evidence>
<evidence type="ECO:0000313" key="11">
    <source>
        <dbReference type="Proteomes" id="UP001604277"/>
    </source>
</evidence>
<feature type="region of interest" description="Disordered" evidence="6">
    <location>
        <begin position="157"/>
        <end position="185"/>
    </location>
</feature>
<dbReference type="PANTHER" id="PTHR13318">
    <property type="entry name" value="PARTNER OF PAIRED, ISOFORM B-RELATED"/>
    <property type="match status" value="1"/>
</dbReference>
<dbReference type="PANTHER" id="PTHR13318:SF149">
    <property type="entry name" value="F-BOX DOMAIN-CONTAINING PROTEIN"/>
    <property type="match status" value="1"/>
</dbReference>
<dbReference type="InterPro" id="IPR032675">
    <property type="entry name" value="LRR_dom_sf"/>
</dbReference>
<dbReference type="FunFam" id="3.80.10.10:FF:000473">
    <property type="entry name" value="EIN3-binding F-box protein 1"/>
    <property type="match status" value="1"/>
</dbReference>
<dbReference type="InterPro" id="IPR036047">
    <property type="entry name" value="F-box-like_dom_sf"/>
</dbReference>
<evidence type="ECO:0000256" key="3">
    <source>
        <dbReference type="ARBA" id="ARBA00022745"/>
    </source>
</evidence>
<keyword evidence="7" id="KW-1133">Transmembrane helix</keyword>
<accession>A0ABD1WGG5</accession>
<evidence type="ECO:0000256" key="6">
    <source>
        <dbReference type="SAM" id="MobiDB-lite"/>
    </source>
</evidence>
<dbReference type="InterPro" id="IPR057207">
    <property type="entry name" value="FBXL15_LRR"/>
</dbReference>
<evidence type="ECO:0000256" key="1">
    <source>
        <dbReference type="ARBA" id="ARBA00004123"/>
    </source>
</evidence>
<feature type="domain" description="F-box" evidence="8">
    <location>
        <begin position="109"/>
        <end position="140"/>
    </location>
</feature>
<dbReference type="Pfam" id="PF25372">
    <property type="entry name" value="DUF7885"/>
    <property type="match status" value="2"/>
</dbReference>
<keyword evidence="5" id="KW-0539">Nucleus</keyword>
<keyword evidence="3" id="KW-0936">Ethylene signaling pathway</keyword>
<dbReference type="FunFam" id="3.80.10.10:FF:000595">
    <property type="entry name" value="EIN3-binding F-box protein 1"/>
    <property type="match status" value="1"/>
</dbReference>
<evidence type="ECO:0000313" key="10">
    <source>
        <dbReference type="EMBL" id="KAL2548657.1"/>
    </source>
</evidence>
<dbReference type="SUPFAM" id="SSF52047">
    <property type="entry name" value="RNI-like"/>
    <property type="match status" value="1"/>
</dbReference>
<feature type="compositionally biased region" description="Basic and acidic residues" evidence="6">
    <location>
        <begin position="159"/>
        <end position="177"/>
    </location>
</feature>
<dbReference type="InterPro" id="IPR006553">
    <property type="entry name" value="Leu-rich_rpt_Cys-con_subtyp"/>
</dbReference>
<dbReference type="EMBL" id="JBFOLJ010000003">
    <property type="protein sequence ID" value="KAL2548657.1"/>
    <property type="molecule type" value="Genomic_DNA"/>
</dbReference>
<dbReference type="GO" id="GO:0010105">
    <property type="term" value="P:negative regulation of ethylene-activated signaling pathway"/>
    <property type="evidence" value="ECO:0007669"/>
    <property type="project" value="UniProtKB-ARBA"/>
</dbReference>
<dbReference type="FunFam" id="3.80.10.10:FF:000451">
    <property type="entry name" value="EIN3-binding F-box protein 1"/>
    <property type="match status" value="1"/>
</dbReference>
<dbReference type="GO" id="GO:0006511">
    <property type="term" value="P:ubiquitin-dependent protein catabolic process"/>
    <property type="evidence" value="ECO:0007669"/>
    <property type="project" value="UniProtKB-ARBA"/>
</dbReference>
<dbReference type="FunFam" id="1.20.1280.50:FF:000077">
    <property type="entry name" value="EIN3-binding F-box protein 1"/>
    <property type="match status" value="1"/>
</dbReference>
<dbReference type="CDD" id="cd22159">
    <property type="entry name" value="F-box_AtTIR1-like"/>
    <property type="match status" value="1"/>
</dbReference>
<dbReference type="AlphaFoldDB" id="A0ABD1WGG5"/>
<proteinExistence type="predicted"/>
<protein>
    <submittedName>
        <fullName evidence="10">EIN3-binding F-box protein 1</fullName>
    </submittedName>
</protein>
<gene>
    <name evidence="10" type="ORF">Fot_10187</name>
</gene>